<reference evidence="1 2" key="1">
    <citation type="journal article" date="2019" name="Microbiol. Resour. Announc.">
        <title>High-quality draft genome sequence of Fusarium oxysporum f. sp. cubense strain 160527, a causal agent of Panama disease.</title>
        <authorList>
            <person name="Asai S."/>
            <person name="Ayukawa Y."/>
            <person name="Gan P."/>
            <person name="Masuda S."/>
            <person name="Komatsu K."/>
            <person name="Shirasu K."/>
            <person name="Arie T."/>
        </authorList>
    </citation>
    <scope>NUCLEOTIDE SEQUENCE [LARGE SCALE GENOMIC DNA]</scope>
    <source>
        <strain evidence="1 2">160527</strain>
    </source>
</reference>
<dbReference type="AlphaFoldDB" id="A0A559KRL4"/>
<protein>
    <submittedName>
        <fullName evidence="1">Uncharacterized protein</fullName>
    </submittedName>
</protein>
<name>A0A559KRL4_FUSOC</name>
<accession>A0A559KRL4</accession>
<gene>
    <name evidence="1" type="ORF">Focb16_v004294</name>
</gene>
<dbReference type="Proteomes" id="UP000320707">
    <property type="component" value="Unassembled WGS sequence"/>
</dbReference>
<proteinExistence type="predicted"/>
<comment type="caution">
    <text evidence="1">The sequence shown here is derived from an EMBL/GenBank/DDBJ whole genome shotgun (WGS) entry which is preliminary data.</text>
</comment>
<evidence type="ECO:0000313" key="2">
    <source>
        <dbReference type="Proteomes" id="UP000320707"/>
    </source>
</evidence>
<evidence type="ECO:0000313" key="1">
    <source>
        <dbReference type="EMBL" id="TVY62390.1"/>
    </source>
</evidence>
<dbReference type="EMBL" id="SRMI01000010">
    <property type="protein sequence ID" value="TVY62390.1"/>
    <property type="molecule type" value="Genomic_DNA"/>
</dbReference>
<organism evidence="1 2">
    <name type="scientific">Fusarium oxysporum f. sp. cubense</name>
    <dbReference type="NCBI Taxonomy" id="61366"/>
    <lineage>
        <taxon>Eukaryota</taxon>
        <taxon>Fungi</taxon>
        <taxon>Dikarya</taxon>
        <taxon>Ascomycota</taxon>
        <taxon>Pezizomycotina</taxon>
        <taxon>Sordariomycetes</taxon>
        <taxon>Hypocreomycetidae</taxon>
        <taxon>Hypocreales</taxon>
        <taxon>Nectriaceae</taxon>
        <taxon>Fusarium</taxon>
        <taxon>Fusarium oxysporum species complex</taxon>
    </lineage>
</organism>
<sequence>MASIACDIDVNLISQDIRHRSQWLHITEWPRFLEPHQGRLSEVAALTFLPDSDELYDHGVQGNQDGLLHVILLSLDRVIARARSSLKEGKLNVFGQHRLNSFVARRSSQKPLIHDLKEETYVKYIRVLKRLICYVFRLAWQKAQPTPKFRLTEAQKISMIEAVGAAAELAQSHGEGLASDQRRSLSKRLDDKCLLFLVSLLDHKLYGDIYDSIVVGFLAAMAIRPPATKPSAGVAQKLYSAAEFTPKLSALIKMSQLLVGEQALLAVELDEADVPARALEEMQDRFMTKESRSPISWSLKLRAYGKAIQDNTTSLGQIIWSDDNEILTYKNMRFSMTGLRDLLTAEVKAAQDNLAELLLVPPDTERQEIVPTISLRSLMDDPSDGRPGWSFLDHPRNEVLHGYQRWILNRVLKESFL</sequence>